<dbReference type="GO" id="GO:0006281">
    <property type="term" value="P:DNA repair"/>
    <property type="evidence" value="ECO:0007669"/>
    <property type="project" value="InterPro"/>
</dbReference>
<organism evidence="1 2">
    <name type="scientific">Comamonas testosteroni</name>
    <name type="common">Pseudomonas testosteroni</name>
    <dbReference type="NCBI Taxonomy" id="285"/>
    <lineage>
        <taxon>Bacteria</taxon>
        <taxon>Pseudomonadati</taxon>
        <taxon>Pseudomonadota</taxon>
        <taxon>Betaproteobacteria</taxon>
        <taxon>Burkholderiales</taxon>
        <taxon>Comamonadaceae</taxon>
        <taxon>Comamonas</taxon>
    </lineage>
</organism>
<dbReference type="Proteomes" id="UP000029553">
    <property type="component" value="Unassembled WGS sequence"/>
</dbReference>
<accession>A0A096F978</accession>
<dbReference type="GO" id="GO:0000287">
    <property type="term" value="F:magnesium ion binding"/>
    <property type="evidence" value="ECO:0007669"/>
    <property type="project" value="InterPro"/>
</dbReference>
<comment type="caution">
    <text evidence="1">The sequence shown here is derived from an EMBL/GenBank/DDBJ whole genome shotgun (WGS) entry which is preliminary data.</text>
</comment>
<evidence type="ECO:0000313" key="1">
    <source>
        <dbReference type="EMBL" id="KGH26283.1"/>
    </source>
</evidence>
<evidence type="ECO:0000313" key="2">
    <source>
        <dbReference type="Proteomes" id="UP000029553"/>
    </source>
</evidence>
<sequence>MITLTLPYPVSANRYWQTRVIKPKGGKFYQAMTYVSAEAKAFKDLVHKLAMAAGVRAPITGRVAISYTLHPHCPQDALRRAKRDPVGWEDTVQCMDLDNAQKVLLDSLKGVVIDDDKWVRKISAERGAPVTGGKLVVTITPISPVPVMTTQEQGDLLGALV</sequence>
<name>A0A096F978_COMTE</name>
<gene>
    <name evidence="1" type="ORF">P353_22395</name>
</gene>
<dbReference type="Gene3D" id="3.30.1330.70">
    <property type="entry name" value="Holliday junction resolvase RusA"/>
    <property type="match status" value="1"/>
</dbReference>
<proteinExistence type="predicted"/>
<dbReference type="RefSeq" id="WP_034374328.1">
    <property type="nucleotide sequence ID" value="NZ_AWOR01000069.1"/>
</dbReference>
<reference evidence="1 2" key="1">
    <citation type="submission" date="2013-09" db="EMBL/GenBank/DDBJ databases">
        <title>High correlation between genotypes and phenotypes of environmental bacteria Comamonas testosteroni strains.</title>
        <authorList>
            <person name="Liu L."/>
            <person name="Zhu W."/>
            <person name="Xia X."/>
            <person name="Xu B."/>
            <person name="Luo M."/>
            <person name="Wang G."/>
        </authorList>
    </citation>
    <scope>NUCLEOTIDE SEQUENCE [LARGE SCALE GENOMIC DNA]</scope>
    <source>
        <strain evidence="1 2">JL40</strain>
    </source>
</reference>
<dbReference type="InterPro" id="IPR036614">
    <property type="entry name" value="RusA-like_sf"/>
</dbReference>
<dbReference type="SUPFAM" id="SSF103084">
    <property type="entry name" value="Holliday junction resolvase RusA"/>
    <property type="match status" value="1"/>
</dbReference>
<dbReference type="Pfam" id="PF05866">
    <property type="entry name" value="RusA"/>
    <property type="match status" value="1"/>
</dbReference>
<dbReference type="AlphaFoldDB" id="A0A096F978"/>
<dbReference type="InterPro" id="IPR008822">
    <property type="entry name" value="Endonuclease_RusA-like"/>
</dbReference>
<dbReference type="GO" id="GO:0006310">
    <property type="term" value="P:DNA recombination"/>
    <property type="evidence" value="ECO:0007669"/>
    <property type="project" value="InterPro"/>
</dbReference>
<protein>
    <submittedName>
        <fullName evidence="1">Endodeoxyribonuclease RusA</fullName>
    </submittedName>
</protein>
<dbReference type="EMBL" id="AWOR01000069">
    <property type="protein sequence ID" value="KGH26283.1"/>
    <property type="molecule type" value="Genomic_DNA"/>
</dbReference>